<keyword evidence="3" id="KW-1185">Reference proteome</keyword>
<feature type="transmembrane region" description="Helical" evidence="1">
    <location>
        <begin position="950"/>
        <end position="969"/>
    </location>
</feature>
<name>A0ABY9JUN3_9BACI</name>
<dbReference type="Gene3D" id="3.30.70.1440">
    <property type="entry name" value="Multidrug efflux transporter AcrB pore domain"/>
    <property type="match status" value="1"/>
</dbReference>
<sequence length="1016" mass="111627">MFERFLKRGKLIILLYFAITLAGGYLFFQLPKRELPEFTPNIMAISTVYPGADAQRVETEVTNILEKRFSDMQGIEEYSSTSSTEFSNIIIEVEDQVNFDDFTTVLQQEINQVKDSLPEETLEPTINNQFGNVPVASYLFTANSFSDLKGSQDKIKDLASSVEEIDGVANVVIKGFENEQAAFDLNQESLAKYGLNVGTIINSIQKEYNTTPLGEKGSTRLTLDHYTDISDIENIRLYSPTTQNTIQLSNVGTFRLEEETLKDIVSYEGKPAYSITINIKPGLDIPTIYNEVNNLIKTEVNLPSNIEMISYYSQKADVDSIFSSLIKEASVAVLAVIIITTLGLTIGGAFIVSLAIPISITLGLLPLPFLNIDLNQISVIGLIVALGILVDDAIVVNDNILRQYKMTGQKNLLQATKTGVQEVWGSIVTSTLAVVFAFLPLTFLSGSNGSFIRSLPTVLILTIVASMIISLTLVPVYQYQINKRKKKISKKEPGLLGKPLKKLADFYADVLLKKVTKKPIMFGISGLILSTAIFGLSAFVPFEFFPAANKQEVVISVTTPTDTTLEETFALLTDLENDLKNKQGIEETSIFAGSGVPNLFSSSITNPGDNTGQLVIRVDNESLTATQFIEENTSPIREKYQQAEIFLDTIVQGPPVGAPVTVDIEGDDFGKLIEVRDQLKEDIGEIDNGLIIDNVKEPTDTYLYTYDRDKLAESSSSAKAISDQIRLATEGIPLGSFQTKTNQIDLVLKQDTNIHKKEVDLNALTIPVQKANGDFNSISLDQFVTKETIQSYETIPHKNGEKTITIKAYPGDSESFEEDVEKLINNTRGNMDENVQLTIGGENESQTQFFVEITLLFAIVMILIFITIAFQFNSLSIPFLVLGSVYLAIAGAVAGLFVTQTPFSFMATMGIVSLAGIVVRNAVVLFEFIEQRLKAGLGINEAVIEAGRARIRPILLTAFTALAALMPVALSNDPLFKPLAISIVSGVFFSTILTLIIVPAFYIVVAKMRKVENLTD</sequence>
<feature type="transmembrane region" description="Helical" evidence="1">
    <location>
        <begin position="520"/>
        <end position="542"/>
    </location>
</feature>
<dbReference type="PANTHER" id="PTHR32063">
    <property type="match status" value="1"/>
</dbReference>
<feature type="transmembrane region" description="Helical" evidence="1">
    <location>
        <begin position="12"/>
        <end position="28"/>
    </location>
</feature>
<proteinExistence type="predicted"/>
<feature type="transmembrane region" description="Helical" evidence="1">
    <location>
        <begin position="423"/>
        <end position="443"/>
    </location>
</feature>
<dbReference type="Proteomes" id="UP001197974">
    <property type="component" value="Chromosome"/>
</dbReference>
<keyword evidence="1" id="KW-0472">Membrane</keyword>
<dbReference type="EMBL" id="CP129013">
    <property type="protein sequence ID" value="WLR43106.1"/>
    <property type="molecule type" value="Genomic_DNA"/>
</dbReference>
<keyword evidence="1" id="KW-1133">Transmembrane helix</keyword>
<dbReference type="RefSeq" id="WP_226538929.1">
    <property type="nucleotide sequence ID" value="NZ_CP129013.1"/>
</dbReference>
<evidence type="ECO:0000256" key="1">
    <source>
        <dbReference type="SAM" id="Phobius"/>
    </source>
</evidence>
<dbReference type="InterPro" id="IPR001036">
    <property type="entry name" value="Acrflvin-R"/>
</dbReference>
<feature type="transmembrane region" description="Helical" evidence="1">
    <location>
        <begin position="981"/>
        <end position="1005"/>
    </location>
</feature>
<reference evidence="2 3" key="1">
    <citation type="submission" date="2023-06" db="EMBL/GenBank/DDBJ databases">
        <title>Five Gram-positive bacteria isolated from mangrove sediments in Shenzhen, Guangdong, China.</title>
        <authorList>
            <person name="Yu S."/>
            <person name="Zheng W."/>
            <person name="Huang Y."/>
        </authorList>
    </citation>
    <scope>NUCLEOTIDE SEQUENCE [LARGE SCALE GENOMIC DNA]</scope>
    <source>
        <strain evidence="2 3">SaN35-3</strain>
    </source>
</reference>
<dbReference type="SUPFAM" id="SSF82866">
    <property type="entry name" value="Multidrug efflux transporter AcrB transmembrane domain"/>
    <property type="match status" value="2"/>
</dbReference>
<organism evidence="2 3">
    <name type="scientific">Bacillus carboniphilus</name>
    <dbReference type="NCBI Taxonomy" id="86663"/>
    <lineage>
        <taxon>Bacteria</taxon>
        <taxon>Bacillati</taxon>
        <taxon>Bacillota</taxon>
        <taxon>Bacilli</taxon>
        <taxon>Bacillales</taxon>
        <taxon>Bacillaceae</taxon>
        <taxon>Bacillus</taxon>
    </lineage>
</organism>
<dbReference type="Pfam" id="PF00873">
    <property type="entry name" value="ACR_tran"/>
    <property type="match status" value="1"/>
</dbReference>
<feature type="transmembrane region" description="Helical" evidence="1">
    <location>
        <begin position="905"/>
        <end position="929"/>
    </location>
</feature>
<dbReference type="PANTHER" id="PTHR32063:SF18">
    <property type="entry name" value="CATION EFFLUX SYSTEM PROTEIN"/>
    <property type="match status" value="1"/>
</dbReference>
<dbReference type="Gene3D" id="3.30.70.1430">
    <property type="entry name" value="Multidrug efflux transporter AcrB pore domain"/>
    <property type="match status" value="2"/>
</dbReference>
<feature type="transmembrane region" description="Helical" evidence="1">
    <location>
        <begin position="376"/>
        <end position="396"/>
    </location>
</feature>
<dbReference type="Gene3D" id="1.20.1640.10">
    <property type="entry name" value="Multidrug efflux transporter AcrB transmembrane domain"/>
    <property type="match status" value="2"/>
</dbReference>
<dbReference type="SUPFAM" id="SSF82693">
    <property type="entry name" value="Multidrug efflux transporter AcrB pore domain, PN1, PN2, PC1 and PC2 subdomains"/>
    <property type="match status" value="1"/>
</dbReference>
<feature type="transmembrane region" description="Helical" evidence="1">
    <location>
        <begin position="849"/>
        <end position="870"/>
    </location>
</feature>
<accession>A0ABY9JUN3</accession>
<feature type="transmembrane region" description="Helical" evidence="1">
    <location>
        <begin position="877"/>
        <end position="899"/>
    </location>
</feature>
<feature type="transmembrane region" description="Helical" evidence="1">
    <location>
        <begin position="331"/>
        <end position="356"/>
    </location>
</feature>
<evidence type="ECO:0000313" key="2">
    <source>
        <dbReference type="EMBL" id="WLR43106.1"/>
    </source>
</evidence>
<dbReference type="InterPro" id="IPR027463">
    <property type="entry name" value="AcrB_DN_DC_subdom"/>
</dbReference>
<dbReference type="PRINTS" id="PR00702">
    <property type="entry name" value="ACRIFLAVINRP"/>
</dbReference>
<evidence type="ECO:0000313" key="3">
    <source>
        <dbReference type="Proteomes" id="UP001197974"/>
    </source>
</evidence>
<keyword evidence="1" id="KW-0812">Transmembrane</keyword>
<dbReference type="SUPFAM" id="SSF82714">
    <property type="entry name" value="Multidrug efflux transporter AcrB TolC docking domain, DN and DC subdomains"/>
    <property type="match status" value="1"/>
</dbReference>
<gene>
    <name evidence="2" type="ORF">LC087_02550</name>
</gene>
<protein>
    <submittedName>
        <fullName evidence="2">Efflux RND transporter permease subunit</fullName>
    </submittedName>
</protein>
<dbReference type="Gene3D" id="3.30.70.1320">
    <property type="entry name" value="Multidrug efflux transporter AcrB pore domain like"/>
    <property type="match status" value="1"/>
</dbReference>
<dbReference type="Gene3D" id="3.30.2090.10">
    <property type="entry name" value="Multidrug efflux transporter AcrB TolC docking domain, DN and DC subdomains"/>
    <property type="match status" value="2"/>
</dbReference>
<feature type="transmembrane region" description="Helical" evidence="1">
    <location>
        <begin position="455"/>
        <end position="477"/>
    </location>
</feature>